<proteinExistence type="predicted"/>
<dbReference type="Proteomes" id="UP000505355">
    <property type="component" value="Chromosome"/>
</dbReference>
<accession>A0A7D4Q9V1</accession>
<keyword evidence="2" id="KW-1185">Reference proteome</keyword>
<evidence type="ECO:0008006" key="3">
    <source>
        <dbReference type="Google" id="ProtNLM"/>
    </source>
</evidence>
<organism evidence="1 2">
    <name type="scientific">Mucilaginibacter mali</name>
    <dbReference type="NCBI Taxonomy" id="2740462"/>
    <lineage>
        <taxon>Bacteria</taxon>
        <taxon>Pseudomonadati</taxon>
        <taxon>Bacteroidota</taxon>
        <taxon>Sphingobacteriia</taxon>
        <taxon>Sphingobacteriales</taxon>
        <taxon>Sphingobacteriaceae</taxon>
        <taxon>Mucilaginibacter</taxon>
    </lineage>
</organism>
<dbReference type="KEGG" id="mmab:HQ865_07715"/>
<dbReference type="EMBL" id="CP054139">
    <property type="protein sequence ID" value="QKJ29644.1"/>
    <property type="molecule type" value="Genomic_DNA"/>
</dbReference>
<reference evidence="1 2" key="1">
    <citation type="submission" date="2020-05" db="EMBL/GenBank/DDBJ databases">
        <title>Mucilaginibacter mali sp. nov.</title>
        <authorList>
            <person name="Kim H.S."/>
            <person name="Lee K.C."/>
            <person name="Suh M.K."/>
            <person name="Kim J.-S."/>
            <person name="Han K.-I."/>
            <person name="Eom M.K."/>
            <person name="Shin Y.K."/>
            <person name="Lee J.-S."/>
        </authorList>
    </citation>
    <scope>NUCLEOTIDE SEQUENCE [LARGE SCALE GENOMIC DNA]</scope>
    <source>
        <strain evidence="1 2">G2-14</strain>
    </source>
</reference>
<dbReference type="Gene3D" id="1.50.10.20">
    <property type="match status" value="1"/>
</dbReference>
<evidence type="ECO:0000313" key="2">
    <source>
        <dbReference type="Proteomes" id="UP000505355"/>
    </source>
</evidence>
<dbReference type="AlphaFoldDB" id="A0A7D4Q9V1"/>
<dbReference type="SUPFAM" id="SSF48239">
    <property type="entry name" value="Terpenoid cyclases/Protein prenyltransferases"/>
    <property type="match status" value="1"/>
</dbReference>
<dbReference type="InterPro" id="IPR008930">
    <property type="entry name" value="Terpenoid_cyclase/PrenylTrfase"/>
</dbReference>
<name>A0A7D4Q9V1_9SPHI</name>
<evidence type="ECO:0000313" key="1">
    <source>
        <dbReference type="EMBL" id="QKJ29644.1"/>
    </source>
</evidence>
<sequence>MQDLIARLLQSPKPAISWKVRANVLGEGLTSPEMISLQNEVRDSPLVKELMKGVNDPKLNHGRGLYAKWQGAHWAMASLADIGYPPADESLLPIKNALLDFWLQDDFYNEFETDSKAKAYQKDGVPVMQGRHRRCASQQGNTLWILLKLGLPDARLDNLVERLLHWQWPDGGWNCDKHPDASNSSFMETLLPLRGLSLYAQITGNAGAAKAAERAAEIFLKRHLYKRQGTGELIRPEFTALHYPLYWHYDILAGLKVMAETGFINDVRCTAALDLLQSKQLPDGGWPAEKAYYKVSGDIALNADFVNWGGTSKNRMNEWVTTDALFVLKQAGRL</sequence>
<protein>
    <recommendedName>
        <fullName evidence="3">Squalene cyclase C-terminal domain-containing protein</fullName>
    </recommendedName>
</protein>
<gene>
    <name evidence="1" type="ORF">HQ865_07715</name>
</gene>
<dbReference type="RefSeq" id="WP_173414336.1">
    <property type="nucleotide sequence ID" value="NZ_CP054139.1"/>
</dbReference>